<proteinExistence type="predicted"/>
<gene>
    <name evidence="1" type="ORF">OCBIM_22031043mg</name>
</gene>
<evidence type="ECO:0008006" key="2">
    <source>
        <dbReference type="Google" id="ProtNLM"/>
    </source>
</evidence>
<accession>A0A0L8GMW2</accession>
<sequence>MDNWFSSPDLFLQLENNHLWDHAYLQKKILPKLHSAKLCKGQPLTVVLCAIHRQWYYDIGVERQVKCLFVVHHAFC</sequence>
<organism evidence="1">
    <name type="scientific">Octopus bimaculoides</name>
    <name type="common">California two-spotted octopus</name>
    <dbReference type="NCBI Taxonomy" id="37653"/>
    <lineage>
        <taxon>Eukaryota</taxon>
        <taxon>Metazoa</taxon>
        <taxon>Spiralia</taxon>
        <taxon>Lophotrochozoa</taxon>
        <taxon>Mollusca</taxon>
        <taxon>Cephalopoda</taxon>
        <taxon>Coleoidea</taxon>
        <taxon>Octopodiformes</taxon>
        <taxon>Octopoda</taxon>
        <taxon>Incirrata</taxon>
        <taxon>Octopodidae</taxon>
        <taxon>Octopus</taxon>
    </lineage>
</organism>
<evidence type="ECO:0000313" key="1">
    <source>
        <dbReference type="EMBL" id="KOF78257.1"/>
    </source>
</evidence>
<reference evidence="1" key="1">
    <citation type="submission" date="2015-07" db="EMBL/GenBank/DDBJ databases">
        <title>MeaNS - Measles Nucleotide Surveillance Program.</title>
        <authorList>
            <person name="Tran T."/>
            <person name="Druce J."/>
        </authorList>
    </citation>
    <scope>NUCLEOTIDE SEQUENCE</scope>
    <source>
        <strain evidence="1">UCB-OBI-ISO-001</strain>
        <tissue evidence="1">Gonad</tissue>
    </source>
</reference>
<name>A0A0L8GMW2_OCTBM</name>
<dbReference type="AlphaFoldDB" id="A0A0L8GMW2"/>
<dbReference type="EMBL" id="KQ421147">
    <property type="protein sequence ID" value="KOF78257.1"/>
    <property type="molecule type" value="Genomic_DNA"/>
</dbReference>
<protein>
    <recommendedName>
        <fullName evidence="2">PiggyBac transposable element-derived protein domain-containing protein</fullName>
    </recommendedName>
</protein>